<dbReference type="AlphaFoldDB" id="A0AAE3KR97"/>
<dbReference type="EMBL" id="RJUF01000004">
    <property type="protein sequence ID" value="MCP9761903.1"/>
    <property type="molecule type" value="Genomic_DNA"/>
</dbReference>
<organism evidence="1 2">
    <name type="scientific">Lacihabitans soyangensis</name>
    <dbReference type="NCBI Taxonomy" id="869394"/>
    <lineage>
        <taxon>Bacteria</taxon>
        <taxon>Pseudomonadati</taxon>
        <taxon>Bacteroidota</taxon>
        <taxon>Cytophagia</taxon>
        <taxon>Cytophagales</taxon>
        <taxon>Leadbetterellaceae</taxon>
        <taxon>Lacihabitans</taxon>
    </lineage>
</organism>
<proteinExistence type="predicted"/>
<sequence>MKKAFQTTIKNKFRSFSPKTKTFIKLCAVMAILACGPSPMDYAEYFSLFYPENANTPAATKPYYFSTNFLNEEPYFYEETPSPKAETVEETENINAWEAYLKSKVSRDVIKSSLYGESKLSLLASKVSAFDKAASLYLVFAQEAESATPHKVNYWEESPAVDSLKIVDLIDKAQEGFQNATNDFLKERYLFQKIKLSGEIGRYDNLIDDFAANSRAIKRKSFISDWSKSRVAGATMALGDTANAVLMFAQIFNDCPSRRFAADLSVRRISPKFFAEALELATKSDEKANVLALQGIQPLQDGLDILEKMYDLNPKHPLLELVFAREINKNEMAFFADKNSTVYGNFDNYYDDNYKIDQAKVDAQHKKGETYLEKLLSFSEKLNSDGKVENPQFWNLSTAYFLYLKNDTKAALELLNGIKVDGNVKLKKQVEFLTFEMMDKTPSDETEQKMLNTVATFTDIKEYRDNNLLLKMSETLANYYANKKEEKKSGWFWSCSDNSDGGQGNFVKAFLAHSIAAGSDYGRGYQIGTSHNALIDTCSSDFLHKLIAFTQRKDLNINDKKLVELSNLKADYMNLALARRQVSESKFAEASETFKLVSALTLTNNGFAENFESEAKDINLGKSGAKDSPANFVSKLAVLQSKTNEKNASAEDWYAYGKGLYNLSYYGQAWILTQRGKSTADLEYNDELKSDYYLTENARKAFEKALSLNPDQELAAKICYAGALCERNQYLVKYYSERPDDYAQEEAYTAKMRKNELSKYRTFFTKLWKNYQNTQYQKMVLKECETYANFVK</sequence>
<protein>
    <submittedName>
        <fullName evidence="1">Uncharacterized protein</fullName>
    </submittedName>
</protein>
<accession>A0AAE3KR97</accession>
<comment type="caution">
    <text evidence="1">The sequence shown here is derived from an EMBL/GenBank/DDBJ whole genome shotgun (WGS) entry which is preliminary data.</text>
</comment>
<reference evidence="1 2" key="1">
    <citation type="submission" date="2018-11" db="EMBL/GenBank/DDBJ databases">
        <title>Novel bacteria species description.</title>
        <authorList>
            <person name="Han J.-H."/>
        </authorList>
    </citation>
    <scope>NUCLEOTIDE SEQUENCE [LARGE SCALE GENOMIC DNA]</scope>
    <source>
        <strain evidence="1 2">KCTC23259</strain>
    </source>
</reference>
<keyword evidence="2" id="KW-1185">Reference proteome</keyword>
<gene>
    <name evidence="1" type="ORF">EGI31_02970</name>
</gene>
<dbReference type="RefSeq" id="WP_255035648.1">
    <property type="nucleotide sequence ID" value="NZ_RJUF01000004.1"/>
</dbReference>
<name>A0AAE3KR97_9BACT</name>
<evidence type="ECO:0000313" key="2">
    <source>
        <dbReference type="Proteomes" id="UP001204144"/>
    </source>
</evidence>
<evidence type="ECO:0000313" key="1">
    <source>
        <dbReference type="EMBL" id="MCP9761903.1"/>
    </source>
</evidence>
<dbReference type="Proteomes" id="UP001204144">
    <property type="component" value="Unassembled WGS sequence"/>
</dbReference>